<comment type="caution">
    <text evidence="1">The sequence shown here is derived from an EMBL/GenBank/DDBJ whole genome shotgun (WGS) entry which is preliminary data.</text>
</comment>
<accession>A0A4R1BKS6</accession>
<dbReference type="OrthoDB" id="9777890at2"/>
<evidence type="ECO:0000313" key="1">
    <source>
        <dbReference type="EMBL" id="TCJ17936.1"/>
    </source>
</evidence>
<gene>
    <name evidence="1" type="ORF">EZJ19_03230</name>
</gene>
<proteinExistence type="predicted"/>
<dbReference type="EMBL" id="SJZB01000013">
    <property type="protein sequence ID" value="TCJ17936.1"/>
    <property type="molecule type" value="Genomic_DNA"/>
</dbReference>
<dbReference type="RefSeq" id="WP_131444855.1">
    <property type="nucleotide sequence ID" value="NZ_SJZB01000013.1"/>
</dbReference>
<dbReference type="SUPFAM" id="SSF52540">
    <property type="entry name" value="P-loop containing nucleoside triphosphate hydrolases"/>
    <property type="match status" value="1"/>
</dbReference>
<evidence type="ECO:0000313" key="2">
    <source>
        <dbReference type="Proteomes" id="UP000295443"/>
    </source>
</evidence>
<protein>
    <submittedName>
        <fullName evidence="1">Sulfotransferase</fullName>
    </submittedName>
</protein>
<organism evidence="1 2">
    <name type="scientific">Parasulfuritortus cantonensis</name>
    <dbReference type="NCBI Taxonomy" id="2528202"/>
    <lineage>
        <taxon>Bacteria</taxon>
        <taxon>Pseudomonadati</taxon>
        <taxon>Pseudomonadota</taxon>
        <taxon>Betaproteobacteria</taxon>
        <taxon>Nitrosomonadales</taxon>
        <taxon>Thiobacillaceae</taxon>
        <taxon>Parasulfuritortus</taxon>
    </lineage>
</organism>
<dbReference type="AlphaFoldDB" id="A0A4R1BKS6"/>
<dbReference type="Proteomes" id="UP000295443">
    <property type="component" value="Unassembled WGS sequence"/>
</dbReference>
<reference evidence="1 2" key="1">
    <citation type="submission" date="2019-03" db="EMBL/GenBank/DDBJ databases">
        <title>Genome sequence of Thiobacillaceae bacterium LSR1, a sulfur-oxidizing bacterium isolated from freshwater sediment.</title>
        <authorList>
            <person name="Li S."/>
        </authorList>
    </citation>
    <scope>NUCLEOTIDE SEQUENCE [LARGE SCALE GENOMIC DNA]</scope>
    <source>
        <strain evidence="1 2">LSR1</strain>
    </source>
</reference>
<dbReference type="Pfam" id="PF13469">
    <property type="entry name" value="Sulfotransfer_3"/>
    <property type="match status" value="1"/>
</dbReference>
<dbReference type="GO" id="GO:0016740">
    <property type="term" value="F:transferase activity"/>
    <property type="evidence" value="ECO:0007669"/>
    <property type="project" value="UniProtKB-KW"/>
</dbReference>
<name>A0A4R1BKS6_9PROT</name>
<sequence length="304" mass="35472">MRKEHVMTTLSSDWVARFHRYKEKSAVLAADATRSIEWHIGGGKRYFNRYFDELVSAHKWCFIVGCNNSGTSILQRVLENTGQVSTLPMEGQMYTRIFRRARKRGHERVWSEYLDDLVVRRDASKERARRLLFDWMRDLQLPIAPVIVEKTPANVARMRWIDSNFPTAHFIGLVRDGYAVCEGIKRKGRQPIAHAAKHWAMVNEIMLEESCHVRNYLRVSYEDITDDPEQVSTRIAEFLNLDKRKISESFRHKYQIHNMADGRESAVVNYNSESIKRLSQDEINLVEKIAAETLNKLGYAKPVR</sequence>
<dbReference type="InterPro" id="IPR027417">
    <property type="entry name" value="P-loop_NTPase"/>
</dbReference>
<keyword evidence="1" id="KW-0808">Transferase</keyword>
<dbReference type="Gene3D" id="3.40.50.300">
    <property type="entry name" value="P-loop containing nucleotide triphosphate hydrolases"/>
    <property type="match status" value="1"/>
</dbReference>
<keyword evidence="2" id="KW-1185">Reference proteome</keyword>